<reference evidence="1" key="2">
    <citation type="submission" date="2000-09" db="EMBL/GenBank/DDBJ databases">
        <authorList>
            <person name="Zhou J."/>
            <person name="Dou X."/>
            <person name="Shen H."/>
        </authorList>
    </citation>
    <scope>NUCLEOTIDE SEQUENCE</scope>
    <source>
        <strain evidence="1">B52</strain>
    </source>
</reference>
<proteinExistence type="predicted"/>
<accession>Q9EZ22</accession>
<name>Q9EZ22_RHIFR</name>
<evidence type="ECO:0000313" key="1">
    <source>
        <dbReference type="EMBL" id="AAG42768.1"/>
    </source>
</evidence>
<organism evidence="1">
    <name type="scientific">Rhizobium fredii</name>
    <name type="common">Sinorhizobium fredii</name>
    <dbReference type="NCBI Taxonomy" id="380"/>
    <lineage>
        <taxon>Bacteria</taxon>
        <taxon>Pseudomonadati</taxon>
        <taxon>Pseudomonadota</taxon>
        <taxon>Alphaproteobacteria</taxon>
        <taxon>Hyphomicrobiales</taxon>
        <taxon>Rhizobiaceae</taxon>
        <taxon>Sinorhizobium/Ensifer group</taxon>
        <taxon>Sinorhizobium</taxon>
    </lineage>
</organism>
<dbReference type="AlphaFoldDB" id="Q9EZ22"/>
<dbReference type="EMBL" id="AF306641">
    <property type="protein sequence ID" value="AAG42768.1"/>
    <property type="molecule type" value="Genomic_DNA"/>
</dbReference>
<reference evidence="1" key="1">
    <citation type="journal article" date="1996" name="Ann. N. Y. Acad. Sci.">
        <title>Cloning and Sequencing of a 3.7Kb Enhancing Fragment from Rhizobium fredii B52.</title>
        <authorList>
            <person name="Zhang X."/>
            <person name="Ma L."/>
            <person name="Zhou J."/>
            <person name="Chen H."/>
        </authorList>
    </citation>
    <scope>NUCLEOTIDE SEQUENCE</scope>
    <source>
        <strain evidence="1">B52</strain>
    </source>
</reference>
<protein>
    <submittedName>
        <fullName evidence="1">Enhance2</fullName>
    </submittedName>
</protein>
<sequence>MRVRRGIMTLGRYTELPHLADLITGIEAVLAVQVSSIAEGIPTAVLAGLVDVDNYSLSLRFKLYRQFCGTCNRIGRDRSDYLKALCTPALDEEELVDRLVRFVHKRYAESDFEVALLSRNIMSALHASGGRLRIEMLPACTAFVSGLPGVFSIALSACRRKLSPASSSFIVLCDYCLIIASAWPMPLWRQVLRINPICAGFSSAWAAFRRTLARGYTGDDLGLMYELFKMNGRQ</sequence>